<dbReference type="SUPFAM" id="SSF50475">
    <property type="entry name" value="FMN-binding split barrel"/>
    <property type="match status" value="1"/>
</dbReference>
<evidence type="ECO:0000313" key="1">
    <source>
        <dbReference type="EMBL" id="HFC91888.1"/>
    </source>
</evidence>
<accession>A0A7V2T1Z0</accession>
<comment type="caution">
    <text evidence="1">The sequence shown here is derived from an EMBL/GenBank/DDBJ whole genome shotgun (WGS) entry which is preliminary data.</text>
</comment>
<dbReference type="PANTHER" id="PTHR34071">
    <property type="entry name" value="5-NITROIMIDAZOLE ANTIBIOTICS RESISTANCE PROTEIN, NIMA-FAMILY-RELATED PROTEIN-RELATED"/>
    <property type="match status" value="1"/>
</dbReference>
<dbReference type="EMBL" id="DRMS01000149">
    <property type="protein sequence ID" value="HFC91888.1"/>
    <property type="molecule type" value="Genomic_DNA"/>
</dbReference>
<dbReference type="PANTHER" id="PTHR34071:SF2">
    <property type="entry name" value="FLAVIN-NUCLEOTIDE-BINDING PROTEIN"/>
    <property type="match status" value="1"/>
</dbReference>
<proteinExistence type="predicted"/>
<sequence>MSYEINNRNKVLRAKERGSYDKDTIYKILDAGKICHVGITMDEQPFVIPMSYARVSNSIILHGALNSRLCSALLEGIPACVTVTHLDGLVLARSTFHHSMNYRSVVAFGTAREIKDQQKKLEAAEALVEFLTPGRTTDCRAPNEKELNATSIIEFTIEQASAKVRTGGPIDLKKDLDLDVWAGVVPIEETLGEWIASDDLKEGINYPDYKKSY</sequence>
<reference evidence="1" key="1">
    <citation type="journal article" date="2020" name="mSystems">
        <title>Genome- and Community-Level Interaction Insights into Carbon Utilization and Element Cycling Functions of Hydrothermarchaeota in Hydrothermal Sediment.</title>
        <authorList>
            <person name="Zhou Z."/>
            <person name="Liu Y."/>
            <person name="Xu W."/>
            <person name="Pan J."/>
            <person name="Luo Z.H."/>
            <person name="Li M."/>
        </authorList>
    </citation>
    <scope>NUCLEOTIDE SEQUENCE [LARGE SCALE GENOMIC DNA]</scope>
    <source>
        <strain evidence="1">HyVt-493</strain>
    </source>
</reference>
<dbReference type="AlphaFoldDB" id="A0A7V2T1Z0"/>
<protein>
    <submittedName>
        <fullName evidence="1">Pyridoxamine 5'-phosphate oxidase family protein</fullName>
    </submittedName>
</protein>
<gene>
    <name evidence="1" type="ORF">ENJ51_03665</name>
</gene>
<dbReference type="Gene3D" id="2.30.110.10">
    <property type="entry name" value="Electron Transport, Fmn-binding Protein, Chain A"/>
    <property type="match status" value="1"/>
</dbReference>
<organism evidence="1">
    <name type="scientific">Leucothrix mucor</name>
    <dbReference type="NCBI Taxonomy" id="45248"/>
    <lineage>
        <taxon>Bacteria</taxon>
        <taxon>Pseudomonadati</taxon>
        <taxon>Pseudomonadota</taxon>
        <taxon>Gammaproteobacteria</taxon>
        <taxon>Thiotrichales</taxon>
        <taxon>Thiotrichaceae</taxon>
        <taxon>Leucothrix</taxon>
    </lineage>
</organism>
<dbReference type="InterPro" id="IPR012349">
    <property type="entry name" value="Split_barrel_FMN-bd"/>
</dbReference>
<dbReference type="InterPro" id="IPR024747">
    <property type="entry name" value="Pyridox_Oxase-rel"/>
</dbReference>
<dbReference type="Proteomes" id="UP000885750">
    <property type="component" value="Unassembled WGS sequence"/>
</dbReference>
<name>A0A7V2T1Z0_LEUMU</name>
<dbReference type="Pfam" id="PF12900">
    <property type="entry name" value="Pyridox_ox_2"/>
    <property type="match status" value="1"/>
</dbReference>